<keyword evidence="6" id="KW-1185">Reference proteome</keyword>
<name>A0A848FB99_9BURK</name>
<evidence type="ECO:0000259" key="4">
    <source>
        <dbReference type="PROSITE" id="PS51736"/>
    </source>
</evidence>
<dbReference type="EMBL" id="JABBFW010000006">
    <property type="protein sequence ID" value="NML15593.1"/>
    <property type="molecule type" value="Genomic_DNA"/>
</dbReference>
<dbReference type="Gene3D" id="3.40.50.1390">
    <property type="entry name" value="Resolvase, N-terminal catalytic domain"/>
    <property type="match status" value="1"/>
</dbReference>
<dbReference type="CDD" id="cd03768">
    <property type="entry name" value="SR_ResInv"/>
    <property type="match status" value="1"/>
</dbReference>
<dbReference type="InterPro" id="IPR006119">
    <property type="entry name" value="Resolv_N"/>
</dbReference>
<dbReference type="AlphaFoldDB" id="A0A848FB99"/>
<evidence type="ECO:0000256" key="1">
    <source>
        <dbReference type="ARBA" id="ARBA00023125"/>
    </source>
</evidence>
<organism evidence="5 6">
    <name type="scientific">Azohydromonas caseinilytica</name>
    <dbReference type="NCBI Taxonomy" id="2728836"/>
    <lineage>
        <taxon>Bacteria</taxon>
        <taxon>Pseudomonadati</taxon>
        <taxon>Pseudomonadota</taxon>
        <taxon>Betaproteobacteria</taxon>
        <taxon>Burkholderiales</taxon>
        <taxon>Sphaerotilaceae</taxon>
        <taxon>Azohydromonas</taxon>
    </lineage>
</organism>
<feature type="domain" description="Resolvase/invertase-type recombinase catalytic" evidence="4">
    <location>
        <begin position="3"/>
        <end position="142"/>
    </location>
</feature>
<dbReference type="RefSeq" id="WP_169160485.1">
    <property type="nucleotide sequence ID" value="NZ_JABBFW010000006.1"/>
</dbReference>
<evidence type="ECO:0000313" key="6">
    <source>
        <dbReference type="Proteomes" id="UP000574067"/>
    </source>
</evidence>
<dbReference type="SMART" id="SM00857">
    <property type="entry name" value="Resolvase"/>
    <property type="match status" value="1"/>
</dbReference>
<reference evidence="5 6" key="1">
    <citation type="submission" date="2020-04" db="EMBL/GenBank/DDBJ databases">
        <title>Azohydromonas sp. isolated from soil.</title>
        <authorList>
            <person name="Dahal R.H."/>
        </authorList>
    </citation>
    <scope>NUCLEOTIDE SEQUENCE [LARGE SCALE GENOMIC DNA]</scope>
    <source>
        <strain evidence="5 6">G-1-1-14</strain>
    </source>
</reference>
<dbReference type="PROSITE" id="PS51736">
    <property type="entry name" value="RECOMBINASES_3"/>
    <property type="match status" value="1"/>
</dbReference>
<dbReference type="PANTHER" id="PTHR30461">
    <property type="entry name" value="DNA-INVERTASE FROM LAMBDOID PROPHAGE"/>
    <property type="match status" value="1"/>
</dbReference>
<proteinExistence type="predicted"/>
<dbReference type="SUPFAM" id="SSF53041">
    <property type="entry name" value="Resolvase-like"/>
    <property type="match status" value="1"/>
</dbReference>
<comment type="caution">
    <text evidence="5">The sequence shown here is derived from an EMBL/GenBank/DDBJ whole genome shotgun (WGS) entry which is preliminary data.</text>
</comment>
<dbReference type="GO" id="GO:0000150">
    <property type="term" value="F:DNA strand exchange activity"/>
    <property type="evidence" value="ECO:0007669"/>
    <property type="project" value="InterPro"/>
</dbReference>
<dbReference type="PANTHER" id="PTHR30461:SF2">
    <property type="entry name" value="SERINE RECOMBINASE PINE-RELATED"/>
    <property type="match status" value="1"/>
</dbReference>
<dbReference type="InterPro" id="IPR050639">
    <property type="entry name" value="SSR_resolvase"/>
</dbReference>
<keyword evidence="1" id="KW-0238">DNA-binding</keyword>
<dbReference type="Pfam" id="PF00239">
    <property type="entry name" value="Resolvase"/>
    <property type="match status" value="1"/>
</dbReference>
<keyword evidence="2" id="KW-0233">DNA recombination</keyword>
<feature type="region of interest" description="Disordered" evidence="3">
    <location>
        <begin position="131"/>
        <end position="164"/>
    </location>
</feature>
<dbReference type="GO" id="GO:0003677">
    <property type="term" value="F:DNA binding"/>
    <property type="evidence" value="ECO:0007669"/>
    <property type="project" value="UniProtKB-KW"/>
</dbReference>
<evidence type="ECO:0000256" key="2">
    <source>
        <dbReference type="ARBA" id="ARBA00023172"/>
    </source>
</evidence>
<sequence>MSHRVAYYRVSTSDQSIEAQRHALLQAAGGDAFDEEFKDEGISGTVPAAQRPGFAALLKHVRKGDTLHVYAVDRLGRDALDVQSTVRELLRRGVAVEVHGLGRIAQGVGELILAVLAQVADMERQRIVERTAAGRDKARASLEETGKTHKGKASMGRPVGTVAGGRQVDPASVVQWRKETGASIAKTSEHFGLSTATVKRYCGAATV</sequence>
<gene>
    <name evidence="5" type="ORF">HHL10_11500</name>
</gene>
<accession>A0A848FB99</accession>
<feature type="compositionally biased region" description="Basic and acidic residues" evidence="3">
    <location>
        <begin position="131"/>
        <end position="147"/>
    </location>
</feature>
<protein>
    <submittedName>
        <fullName evidence="5">Recombinase family protein</fullName>
    </submittedName>
</protein>
<dbReference type="Proteomes" id="UP000574067">
    <property type="component" value="Unassembled WGS sequence"/>
</dbReference>
<evidence type="ECO:0000256" key="3">
    <source>
        <dbReference type="SAM" id="MobiDB-lite"/>
    </source>
</evidence>
<dbReference type="InterPro" id="IPR036162">
    <property type="entry name" value="Resolvase-like_N_sf"/>
</dbReference>
<evidence type="ECO:0000313" key="5">
    <source>
        <dbReference type="EMBL" id="NML15593.1"/>
    </source>
</evidence>